<dbReference type="SUPFAM" id="SSF89733">
    <property type="entry name" value="L-sulfolactate dehydrogenase-like"/>
    <property type="match status" value="1"/>
</dbReference>
<sequence length="361" mass="38485">MLHIPREKLEKLCSDIFEALGLPADEARDSAEILAAADARGIRSHGTARIKRYADGLKAGLIKGGIKPRVIHETPISLVLAADGAMGLSISKKAMADVIAKAKKSGVGVCSIRDSNHFGIAGYYSEMAAREDMIGIAMTNTAALGVPTFAREAAFGTNPIAFAVPALGGKLFSLDMATTTVTRGKVEVYERERKQFPPGWAVGTNGLVTTDPVSLLEDMLYQRGGGLLPLGGEGELQSGYKGYGLGVLVDILCAVASGGTFGRAVKDSEITSARVCHFFMAIRLDLFRPAEDFKRDMAAMLDDLNSLKAAEGASRVYYAGQKEHEAEEQSRLHGIPLEEGVWETLCNIAGELNVPIPETSL</sequence>
<dbReference type="PANTHER" id="PTHR11091">
    <property type="entry name" value="OXIDOREDUCTASE-RELATED"/>
    <property type="match status" value="1"/>
</dbReference>
<dbReference type="EMBL" id="JQ844239">
    <property type="protein sequence ID" value="AGS53655.1"/>
    <property type="molecule type" value="Genomic_DNA"/>
</dbReference>
<evidence type="ECO:0000256" key="2">
    <source>
        <dbReference type="ARBA" id="ARBA00023002"/>
    </source>
</evidence>
<proteinExistence type="inferred from homology"/>
<dbReference type="Gene3D" id="1.10.1530.10">
    <property type="match status" value="1"/>
</dbReference>
<organism evidence="3">
    <name type="scientific">uncultured bacterium contig00086</name>
    <dbReference type="NCBI Taxonomy" id="1181559"/>
    <lineage>
        <taxon>Bacteria</taxon>
        <taxon>environmental samples</taxon>
    </lineage>
</organism>
<dbReference type="Pfam" id="PF02615">
    <property type="entry name" value="Ldh_2"/>
    <property type="match status" value="1"/>
</dbReference>
<dbReference type="AlphaFoldDB" id="A0A806KGA7"/>
<comment type="similarity">
    <text evidence="1">Belongs to the LDH2/MDH2 oxidoreductase family.</text>
</comment>
<protein>
    <submittedName>
        <fullName evidence="3">Malate/L-lactate dehydrogenase</fullName>
        <ecNumber evidence="3">1.1.1.37</ecNumber>
    </submittedName>
</protein>
<dbReference type="GO" id="GO:0030060">
    <property type="term" value="F:L-malate dehydrogenase (NAD+) activity"/>
    <property type="evidence" value="ECO:0007669"/>
    <property type="project" value="UniProtKB-EC"/>
</dbReference>
<evidence type="ECO:0000313" key="3">
    <source>
        <dbReference type="EMBL" id="AGS53655.1"/>
    </source>
</evidence>
<name>A0A806KGA7_9BACT</name>
<dbReference type="InterPro" id="IPR003767">
    <property type="entry name" value="Malate/L-lactate_DH-like"/>
</dbReference>
<dbReference type="Gene3D" id="3.30.1370.60">
    <property type="entry name" value="Hypothetical oxidoreductase yiak, domain 2"/>
    <property type="match status" value="1"/>
</dbReference>
<keyword evidence="2 3" id="KW-0560">Oxidoreductase</keyword>
<evidence type="ECO:0000256" key="1">
    <source>
        <dbReference type="ARBA" id="ARBA00006056"/>
    </source>
</evidence>
<dbReference type="PANTHER" id="PTHR11091:SF0">
    <property type="entry name" value="MALATE DEHYDROGENASE"/>
    <property type="match status" value="1"/>
</dbReference>
<dbReference type="EC" id="1.1.1.37" evidence="3"/>
<dbReference type="InterPro" id="IPR043143">
    <property type="entry name" value="Mal/L-sulf/L-lact_DH-like_NADP"/>
</dbReference>
<dbReference type="InterPro" id="IPR036111">
    <property type="entry name" value="Mal/L-sulfo/L-lacto_DH-like_sf"/>
</dbReference>
<dbReference type="InterPro" id="IPR043144">
    <property type="entry name" value="Mal/L-sulf/L-lact_DH-like_ah"/>
</dbReference>
<reference evidence="3" key="1">
    <citation type="submission" date="2012-03" db="EMBL/GenBank/DDBJ databases">
        <title>Functional metagenomics reveals considerable lignocellulase gene clusters in the gut microbiome of a wood-feeding higher termite.</title>
        <authorList>
            <person name="Liu N."/>
        </authorList>
    </citation>
    <scope>NUCLEOTIDE SEQUENCE</scope>
</reference>
<accession>A0A806KGA7</accession>